<evidence type="ECO:0000313" key="2">
    <source>
        <dbReference type="Proteomes" id="UP000076218"/>
    </source>
</evidence>
<accession>A0A154V2K6</accession>
<evidence type="ECO:0008006" key="3">
    <source>
        <dbReference type="Google" id="ProtNLM"/>
    </source>
</evidence>
<name>A0A154V2K6_9MICO</name>
<dbReference type="AlphaFoldDB" id="A0A154V2K6"/>
<organism evidence="1 2">
    <name type="scientific">Clavibacter tessellarius</name>
    <dbReference type="NCBI Taxonomy" id="31965"/>
    <lineage>
        <taxon>Bacteria</taxon>
        <taxon>Bacillati</taxon>
        <taxon>Actinomycetota</taxon>
        <taxon>Actinomycetes</taxon>
        <taxon>Micrococcales</taxon>
        <taxon>Microbacteriaceae</taxon>
        <taxon>Clavibacter</taxon>
    </lineage>
</organism>
<dbReference type="Pfam" id="PF13563">
    <property type="entry name" value="2_5_RNA_ligase2"/>
    <property type="match status" value="1"/>
</dbReference>
<comment type="caution">
    <text evidence="1">The sequence shown here is derived from an EMBL/GenBank/DDBJ whole genome shotgun (WGS) entry which is preliminary data.</text>
</comment>
<dbReference type="SUPFAM" id="SSF55144">
    <property type="entry name" value="LigT-like"/>
    <property type="match status" value="1"/>
</dbReference>
<dbReference type="RefSeq" id="WP_063071268.1">
    <property type="nucleotide sequence ID" value="NZ_LQXA01000025.1"/>
</dbReference>
<dbReference type="STRING" id="31965.AWH51_08265"/>
<sequence length="164" mass="17660">MDDARLRPRFVIVGLFQACDPGASFSRGSWPAHVTLAGNFVVDAPPRDLAEAVGSLGLSRTAIPIRFGERAAFGPGRDISVRLVTSSVVTALHDRLADVLETQPGFAADEPAYWRSGYRAHLTLTPAVSVARDETRTLRYVVLSELSREEARVVAAWDLGEAGG</sequence>
<dbReference type="OrthoDB" id="4936934at2"/>
<dbReference type="Proteomes" id="UP000076218">
    <property type="component" value="Unassembled WGS sequence"/>
</dbReference>
<gene>
    <name evidence="1" type="ORF">AWH51_08265</name>
</gene>
<dbReference type="EMBL" id="LQXA01000025">
    <property type="protein sequence ID" value="KZC95414.1"/>
    <property type="molecule type" value="Genomic_DNA"/>
</dbReference>
<dbReference type="InterPro" id="IPR009097">
    <property type="entry name" value="Cyclic_Pdiesterase"/>
</dbReference>
<evidence type="ECO:0000313" key="1">
    <source>
        <dbReference type="EMBL" id="KZC95414.1"/>
    </source>
</evidence>
<protein>
    <recommendedName>
        <fullName evidence="3">2'-5' RNA ligase family protein</fullName>
    </recommendedName>
</protein>
<proteinExistence type="predicted"/>
<reference evidence="1 2" key="1">
    <citation type="submission" date="2016-01" db="EMBL/GenBank/DDBJ databases">
        <title>Draft genome sequence of Clavibacter michiganensis subsp. tessellarius DOAB 609.</title>
        <authorList>
            <person name="Tambong J.T."/>
        </authorList>
    </citation>
    <scope>NUCLEOTIDE SEQUENCE [LARGE SCALE GENOMIC DNA]</scope>
    <source>
        <strain evidence="1 2">DOAB 609</strain>
    </source>
</reference>
<dbReference type="Gene3D" id="3.90.1140.10">
    <property type="entry name" value="Cyclic phosphodiesterase"/>
    <property type="match status" value="1"/>
</dbReference>